<dbReference type="KEGG" id="psoj:PHYSODRAFT_419976"/>
<dbReference type="PANTHER" id="PTHR47163">
    <property type="entry name" value="DDE_TNP_IS1595 DOMAIN-CONTAINING PROTEIN"/>
    <property type="match status" value="1"/>
</dbReference>
<evidence type="ECO:0000313" key="3">
    <source>
        <dbReference type="Proteomes" id="UP000002640"/>
    </source>
</evidence>
<name>G4YH29_PHYSP</name>
<gene>
    <name evidence="2" type="ORF">PHYSODRAFT_419976</name>
</gene>
<dbReference type="InterPro" id="IPR024445">
    <property type="entry name" value="Tnp_ISXO2-like"/>
</dbReference>
<dbReference type="RefSeq" id="XP_009515005.1">
    <property type="nucleotide sequence ID" value="XM_009516710.1"/>
</dbReference>
<proteinExistence type="predicted"/>
<sequence length="68" mass="8055">MHYGHSWVNHTLNFVDPVSGTHTNTIEGLWEMHIKRLIKAIHGMSQKYLDGYIDKFKWRSWVFPLQAS</sequence>
<dbReference type="GeneID" id="20652096"/>
<dbReference type="Pfam" id="PF12762">
    <property type="entry name" value="DDE_Tnp_IS1595"/>
    <property type="match status" value="1"/>
</dbReference>
<accession>G4YH29</accession>
<dbReference type="EMBL" id="JH159151">
    <property type="protein sequence ID" value="EGZ27730.1"/>
    <property type="molecule type" value="Genomic_DNA"/>
</dbReference>
<protein>
    <recommendedName>
        <fullName evidence="1">ISXO2-like transposase domain-containing protein</fullName>
    </recommendedName>
</protein>
<dbReference type="InterPro" id="IPR053164">
    <property type="entry name" value="IS1016-like_transposase"/>
</dbReference>
<dbReference type="InParanoid" id="G4YH29"/>
<dbReference type="Proteomes" id="UP000002640">
    <property type="component" value="Unassembled WGS sequence"/>
</dbReference>
<dbReference type="PANTHER" id="PTHR47163:SF2">
    <property type="entry name" value="SI:DKEY-17M8.2"/>
    <property type="match status" value="1"/>
</dbReference>
<evidence type="ECO:0000259" key="1">
    <source>
        <dbReference type="Pfam" id="PF12762"/>
    </source>
</evidence>
<dbReference type="AlphaFoldDB" id="G4YH29"/>
<dbReference type="STRING" id="1094619.G4YH29"/>
<feature type="domain" description="ISXO2-like transposase" evidence="1">
    <location>
        <begin position="3"/>
        <end position="59"/>
    </location>
</feature>
<organism evidence="2 3">
    <name type="scientific">Phytophthora sojae (strain P6497)</name>
    <name type="common">Soybean stem and root rot agent</name>
    <name type="synonym">Phytophthora megasperma f. sp. glycines</name>
    <dbReference type="NCBI Taxonomy" id="1094619"/>
    <lineage>
        <taxon>Eukaryota</taxon>
        <taxon>Sar</taxon>
        <taxon>Stramenopiles</taxon>
        <taxon>Oomycota</taxon>
        <taxon>Peronosporomycetes</taxon>
        <taxon>Peronosporales</taxon>
        <taxon>Peronosporaceae</taxon>
        <taxon>Phytophthora</taxon>
    </lineage>
</organism>
<keyword evidence="3" id="KW-1185">Reference proteome</keyword>
<reference evidence="2 3" key="1">
    <citation type="journal article" date="2006" name="Science">
        <title>Phytophthora genome sequences uncover evolutionary origins and mechanisms of pathogenesis.</title>
        <authorList>
            <person name="Tyler B.M."/>
            <person name="Tripathy S."/>
            <person name="Zhang X."/>
            <person name="Dehal P."/>
            <person name="Jiang R.H."/>
            <person name="Aerts A."/>
            <person name="Arredondo F.D."/>
            <person name="Baxter L."/>
            <person name="Bensasson D."/>
            <person name="Beynon J.L."/>
            <person name="Chapman J."/>
            <person name="Damasceno C.M."/>
            <person name="Dorrance A.E."/>
            <person name="Dou D."/>
            <person name="Dickerman A.W."/>
            <person name="Dubchak I.L."/>
            <person name="Garbelotto M."/>
            <person name="Gijzen M."/>
            <person name="Gordon S.G."/>
            <person name="Govers F."/>
            <person name="Grunwald N.J."/>
            <person name="Huang W."/>
            <person name="Ivors K.L."/>
            <person name="Jones R.W."/>
            <person name="Kamoun S."/>
            <person name="Krampis K."/>
            <person name="Lamour K.H."/>
            <person name="Lee M.K."/>
            <person name="McDonald W.H."/>
            <person name="Medina M."/>
            <person name="Meijer H.J."/>
            <person name="Nordberg E.K."/>
            <person name="Maclean D.J."/>
            <person name="Ospina-Giraldo M.D."/>
            <person name="Morris P.F."/>
            <person name="Phuntumart V."/>
            <person name="Putnam N.H."/>
            <person name="Rash S."/>
            <person name="Rose J.K."/>
            <person name="Sakihama Y."/>
            <person name="Salamov A.A."/>
            <person name="Savidor A."/>
            <person name="Scheuring C.F."/>
            <person name="Smith B.M."/>
            <person name="Sobral B.W."/>
            <person name="Terry A."/>
            <person name="Torto-Alalibo T.A."/>
            <person name="Win J."/>
            <person name="Xu Z."/>
            <person name="Zhang H."/>
            <person name="Grigoriev I.V."/>
            <person name="Rokhsar D.S."/>
            <person name="Boore J.L."/>
        </authorList>
    </citation>
    <scope>NUCLEOTIDE SEQUENCE [LARGE SCALE GENOMIC DNA]</scope>
    <source>
        <strain evidence="2 3">P6497</strain>
    </source>
</reference>
<feature type="non-terminal residue" evidence="2">
    <location>
        <position position="68"/>
    </location>
</feature>
<evidence type="ECO:0000313" key="2">
    <source>
        <dbReference type="EMBL" id="EGZ27730.1"/>
    </source>
</evidence>
<dbReference type="OMA" id="ITGTHRN"/>